<protein>
    <submittedName>
        <fullName evidence="1">Uncharacterized protein</fullName>
    </submittedName>
</protein>
<dbReference type="EMBL" id="BPLQ01001897">
    <property type="protein sequence ID" value="GIX86516.1"/>
    <property type="molecule type" value="Genomic_DNA"/>
</dbReference>
<name>A0AAV4NS73_9ARAC</name>
<organism evidence="1 2">
    <name type="scientific">Caerostris darwini</name>
    <dbReference type="NCBI Taxonomy" id="1538125"/>
    <lineage>
        <taxon>Eukaryota</taxon>
        <taxon>Metazoa</taxon>
        <taxon>Ecdysozoa</taxon>
        <taxon>Arthropoda</taxon>
        <taxon>Chelicerata</taxon>
        <taxon>Arachnida</taxon>
        <taxon>Araneae</taxon>
        <taxon>Araneomorphae</taxon>
        <taxon>Entelegynae</taxon>
        <taxon>Araneoidea</taxon>
        <taxon>Araneidae</taxon>
        <taxon>Caerostris</taxon>
    </lineage>
</organism>
<evidence type="ECO:0000313" key="1">
    <source>
        <dbReference type="EMBL" id="GIX86516.1"/>
    </source>
</evidence>
<proteinExistence type="predicted"/>
<gene>
    <name evidence="1" type="ORF">CDAR_180331</name>
</gene>
<accession>A0AAV4NS73</accession>
<evidence type="ECO:0000313" key="2">
    <source>
        <dbReference type="Proteomes" id="UP001054837"/>
    </source>
</evidence>
<comment type="caution">
    <text evidence="1">The sequence shown here is derived from an EMBL/GenBank/DDBJ whole genome shotgun (WGS) entry which is preliminary data.</text>
</comment>
<keyword evidence="2" id="KW-1185">Reference proteome</keyword>
<dbReference type="Proteomes" id="UP001054837">
    <property type="component" value="Unassembled WGS sequence"/>
</dbReference>
<sequence length="109" mass="12204">MKCRRLPIFGTTPHVKVRLIWLGIKNGSLFYQSLSLSASGRKVSCETPDGQMLGNGVNLKKDLTLQRWRHDIYLPLTSCRTAVSIKDLHKCLPHHPGPSCPLATLNLKE</sequence>
<reference evidence="1 2" key="1">
    <citation type="submission" date="2021-06" db="EMBL/GenBank/DDBJ databases">
        <title>Caerostris darwini draft genome.</title>
        <authorList>
            <person name="Kono N."/>
            <person name="Arakawa K."/>
        </authorList>
    </citation>
    <scope>NUCLEOTIDE SEQUENCE [LARGE SCALE GENOMIC DNA]</scope>
</reference>
<dbReference type="AlphaFoldDB" id="A0AAV4NS73"/>